<accession>A0A5M3MRB6</accession>
<evidence type="ECO:0000313" key="2">
    <source>
        <dbReference type="Proteomes" id="UP000053558"/>
    </source>
</evidence>
<reference evidence="2" key="1">
    <citation type="journal article" date="2012" name="Science">
        <title>The Paleozoic origin of enzymatic lignin decomposition reconstructed from 31 fungal genomes.</title>
        <authorList>
            <person name="Floudas D."/>
            <person name="Binder M."/>
            <person name="Riley R."/>
            <person name="Barry K."/>
            <person name="Blanchette R.A."/>
            <person name="Henrissat B."/>
            <person name="Martinez A.T."/>
            <person name="Otillar R."/>
            <person name="Spatafora J.W."/>
            <person name="Yadav J.S."/>
            <person name="Aerts A."/>
            <person name="Benoit I."/>
            <person name="Boyd A."/>
            <person name="Carlson A."/>
            <person name="Copeland A."/>
            <person name="Coutinho P.M."/>
            <person name="de Vries R.P."/>
            <person name="Ferreira P."/>
            <person name="Findley K."/>
            <person name="Foster B."/>
            <person name="Gaskell J."/>
            <person name="Glotzer D."/>
            <person name="Gorecki P."/>
            <person name="Heitman J."/>
            <person name="Hesse C."/>
            <person name="Hori C."/>
            <person name="Igarashi K."/>
            <person name="Jurgens J.A."/>
            <person name="Kallen N."/>
            <person name="Kersten P."/>
            <person name="Kohler A."/>
            <person name="Kuees U."/>
            <person name="Kumar T.K.A."/>
            <person name="Kuo A."/>
            <person name="LaButti K."/>
            <person name="Larrondo L.F."/>
            <person name="Lindquist E."/>
            <person name="Ling A."/>
            <person name="Lombard V."/>
            <person name="Lucas S."/>
            <person name="Lundell T."/>
            <person name="Martin R."/>
            <person name="McLaughlin D.J."/>
            <person name="Morgenstern I."/>
            <person name="Morin E."/>
            <person name="Murat C."/>
            <person name="Nagy L.G."/>
            <person name="Nolan M."/>
            <person name="Ohm R.A."/>
            <person name="Patyshakuliyeva A."/>
            <person name="Rokas A."/>
            <person name="Ruiz-Duenas F.J."/>
            <person name="Sabat G."/>
            <person name="Salamov A."/>
            <person name="Samejima M."/>
            <person name="Schmutz J."/>
            <person name="Slot J.C."/>
            <person name="St John F."/>
            <person name="Stenlid J."/>
            <person name="Sun H."/>
            <person name="Sun S."/>
            <person name="Syed K."/>
            <person name="Tsang A."/>
            <person name="Wiebenga A."/>
            <person name="Young D."/>
            <person name="Pisabarro A."/>
            <person name="Eastwood D.C."/>
            <person name="Martin F."/>
            <person name="Cullen D."/>
            <person name="Grigoriev I.V."/>
            <person name="Hibbett D.S."/>
        </authorList>
    </citation>
    <scope>NUCLEOTIDE SEQUENCE [LARGE SCALE GENOMIC DNA]</scope>
    <source>
        <strain evidence="2">RWD-64-598 SS2</strain>
    </source>
</reference>
<dbReference type="RefSeq" id="XP_007768295.1">
    <property type="nucleotide sequence ID" value="XM_007770105.1"/>
</dbReference>
<keyword evidence="2" id="KW-1185">Reference proteome</keyword>
<dbReference type="GeneID" id="19209058"/>
<dbReference type="EMBL" id="JH711578">
    <property type="protein sequence ID" value="EIW81081.1"/>
    <property type="molecule type" value="Genomic_DNA"/>
</dbReference>
<dbReference type="AlphaFoldDB" id="A0A5M3MRB6"/>
<dbReference type="Proteomes" id="UP000053558">
    <property type="component" value="Unassembled WGS sequence"/>
</dbReference>
<name>A0A5M3MRB6_CONPW</name>
<comment type="caution">
    <text evidence="1">The sequence shown here is derived from an EMBL/GenBank/DDBJ whole genome shotgun (WGS) entry which is preliminary data.</text>
</comment>
<protein>
    <submittedName>
        <fullName evidence="1">Uncharacterized protein</fullName>
    </submittedName>
</protein>
<organism evidence="1 2">
    <name type="scientific">Coniophora puteana (strain RWD-64-598)</name>
    <name type="common">Brown rot fungus</name>
    <dbReference type="NCBI Taxonomy" id="741705"/>
    <lineage>
        <taxon>Eukaryota</taxon>
        <taxon>Fungi</taxon>
        <taxon>Dikarya</taxon>
        <taxon>Basidiomycota</taxon>
        <taxon>Agaricomycotina</taxon>
        <taxon>Agaricomycetes</taxon>
        <taxon>Agaricomycetidae</taxon>
        <taxon>Boletales</taxon>
        <taxon>Coniophorineae</taxon>
        <taxon>Coniophoraceae</taxon>
        <taxon>Coniophora</taxon>
    </lineage>
</organism>
<dbReference type="OrthoDB" id="3071225at2759"/>
<dbReference type="KEGG" id="cput:CONPUDRAFT_72901"/>
<sequence>MAAVRPTIEIPQRSYVAEASSPTSSITLLNDDPYLYDKYDLLYASTKCTFNPQASEFVPSNTPLAHISQHIPSKHPLSCPDFPSGFRPEWYAAFEAGIQAPLEEITQQDHLSSVLSHEYTWNATSLKTLAQHFLWMASEDIDSQSGARAAVFAKMFADKLGQTSIWDSSCFLHNLRDVTCAAVKMVWDPLTPDRLGLSGTQTDLRCIAHPQNTSLAYVTSATTLLSFLGALYNEDLLERKCVLGLLTLVLQHTYTFEYVCGMHALVAHAGPRLWRFAGSGKTMRDFATALGQRVSSMDKSASLLGGMCGQAQIRPWSSDMCRTIAEWQKERIASTKPTSPWTALSQDILL</sequence>
<gene>
    <name evidence="1" type="ORF">CONPUDRAFT_72901</name>
</gene>
<proteinExistence type="predicted"/>
<evidence type="ECO:0000313" key="1">
    <source>
        <dbReference type="EMBL" id="EIW81081.1"/>
    </source>
</evidence>